<evidence type="ECO:0000313" key="5">
    <source>
        <dbReference type="Proteomes" id="UP001434883"/>
    </source>
</evidence>
<dbReference type="SMART" id="SM00060">
    <property type="entry name" value="FN3"/>
    <property type="match status" value="1"/>
</dbReference>
<comment type="caution">
    <text evidence="4">The sequence shown here is derived from an EMBL/GenBank/DDBJ whole genome shotgun (WGS) entry which is preliminary data.</text>
</comment>
<gene>
    <name evidence="4" type="ORF">XENOCAPTIV_005800</name>
</gene>
<dbReference type="PROSITE" id="PS50853">
    <property type="entry name" value="FN3"/>
    <property type="match status" value="1"/>
</dbReference>
<sequence length="219" mass="24495">MHCRLKGTGGEEEDPPDVVWLRDGVPLQYADTNQVQVPTGSNSWMLLDMGSYRCAVQSEGNRTLSEEGRIQLEEFPAVGYLSTLLFWCFWFPVVLPSPPRNVRAVEITQTALRLSWQPGFGGVYPIIRCSVQAKQLGDSFPADSNKMIHNQNVNIPPATHLIQDLKPHTLYSVRVACDSSQGPSDWSPWVELHTLEGGGYFRRGDVCFHPLDGVYQCVC</sequence>
<dbReference type="PROSITE" id="PS50835">
    <property type="entry name" value="IG_LIKE"/>
    <property type="match status" value="1"/>
</dbReference>
<evidence type="ECO:0000259" key="3">
    <source>
        <dbReference type="PROSITE" id="PS50853"/>
    </source>
</evidence>
<proteinExistence type="predicted"/>
<accession>A0ABV0RH27</accession>
<keyword evidence="5" id="KW-1185">Reference proteome</keyword>
<keyword evidence="1" id="KW-0393">Immunoglobulin domain</keyword>
<dbReference type="InterPro" id="IPR003961">
    <property type="entry name" value="FN3_dom"/>
</dbReference>
<organism evidence="4 5">
    <name type="scientific">Xenoophorus captivus</name>
    <dbReference type="NCBI Taxonomy" id="1517983"/>
    <lineage>
        <taxon>Eukaryota</taxon>
        <taxon>Metazoa</taxon>
        <taxon>Chordata</taxon>
        <taxon>Craniata</taxon>
        <taxon>Vertebrata</taxon>
        <taxon>Euteleostomi</taxon>
        <taxon>Actinopterygii</taxon>
        <taxon>Neopterygii</taxon>
        <taxon>Teleostei</taxon>
        <taxon>Neoteleostei</taxon>
        <taxon>Acanthomorphata</taxon>
        <taxon>Ovalentaria</taxon>
        <taxon>Atherinomorphae</taxon>
        <taxon>Cyprinodontiformes</taxon>
        <taxon>Goodeidae</taxon>
        <taxon>Xenoophorus</taxon>
    </lineage>
</organism>
<dbReference type="EMBL" id="JAHRIN010043642">
    <property type="protein sequence ID" value="MEQ2206997.1"/>
    <property type="molecule type" value="Genomic_DNA"/>
</dbReference>
<dbReference type="Proteomes" id="UP001434883">
    <property type="component" value="Unassembled WGS sequence"/>
</dbReference>
<dbReference type="InterPro" id="IPR036116">
    <property type="entry name" value="FN3_sf"/>
</dbReference>
<evidence type="ECO:0008006" key="6">
    <source>
        <dbReference type="Google" id="ProtNLM"/>
    </source>
</evidence>
<dbReference type="InterPro" id="IPR007110">
    <property type="entry name" value="Ig-like_dom"/>
</dbReference>
<dbReference type="Gene3D" id="2.60.40.10">
    <property type="entry name" value="Immunoglobulins"/>
    <property type="match status" value="2"/>
</dbReference>
<dbReference type="InterPro" id="IPR013783">
    <property type="entry name" value="Ig-like_fold"/>
</dbReference>
<dbReference type="CDD" id="cd00063">
    <property type="entry name" value="FN3"/>
    <property type="match status" value="1"/>
</dbReference>
<dbReference type="Pfam" id="PF00041">
    <property type="entry name" value="fn3"/>
    <property type="match status" value="1"/>
</dbReference>
<evidence type="ECO:0000259" key="2">
    <source>
        <dbReference type="PROSITE" id="PS50835"/>
    </source>
</evidence>
<feature type="domain" description="Ig-like" evidence="2">
    <location>
        <begin position="1"/>
        <end position="65"/>
    </location>
</feature>
<evidence type="ECO:0000256" key="1">
    <source>
        <dbReference type="ARBA" id="ARBA00023319"/>
    </source>
</evidence>
<name>A0ABV0RH27_9TELE</name>
<reference evidence="4 5" key="1">
    <citation type="submission" date="2021-06" db="EMBL/GenBank/DDBJ databases">
        <authorList>
            <person name="Palmer J.M."/>
        </authorList>
    </citation>
    <scope>NUCLEOTIDE SEQUENCE [LARGE SCALE GENOMIC DNA]</scope>
    <source>
        <strain evidence="4 5">XC_2019</strain>
        <tissue evidence="4">Muscle</tissue>
    </source>
</reference>
<feature type="domain" description="Fibronectin type-III" evidence="3">
    <location>
        <begin position="98"/>
        <end position="197"/>
    </location>
</feature>
<protein>
    <recommendedName>
        <fullName evidence="6">Fibronectin type-III domain-containing protein</fullName>
    </recommendedName>
</protein>
<dbReference type="SUPFAM" id="SSF49265">
    <property type="entry name" value="Fibronectin type III"/>
    <property type="match status" value="1"/>
</dbReference>
<evidence type="ECO:0000313" key="4">
    <source>
        <dbReference type="EMBL" id="MEQ2206997.1"/>
    </source>
</evidence>